<dbReference type="EMBL" id="CAMXCT030006401">
    <property type="protein sequence ID" value="CAL4801838.1"/>
    <property type="molecule type" value="Genomic_DNA"/>
</dbReference>
<accession>A0A9P1DQQ7</accession>
<sequence>MVFAVLLTVWTDGGIPGPGLGPFQWIDFFAGKAEATKAFQRRGYKTARLDINYMDRATGSNPMDLLTDAGFGLAIATCLMGDETGFVCHFGLKCSTFSTVNAATSGRSPCTAIGNIHYRSVDEGNVLASRVMLLMILVVCLNGTVVLEQPAESFLQYYPRFREFICLLQQSGGQHAVQRVTWFMATYGGPTPKRHVAYSNSPAIQSLYKGALTVWAKHVQSQDAAGIDRVRTVKKYIDKEGKQRFKGDKGLRPSENYPPQFGEKLASMFENLVTQKLGMPALPSPLPSAEQCFSQMTFSDMWQDANMASVCHWLRGGKGLLIPSTFRPLLPEKL</sequence>
<dbReference type="EMBL" id="CAMXCT010006401">
    <property type="protein sequence ID" value="CAI4014526.1"/>
    <property type="molecule type" value="Genomic_DNA"/>
</dbReference>
<dbReference type="AlphaFoldDB" id="A0A9P1DQQ7"/>
<proteinExistence type="predicted"/>
<keyword evidence="3" id="KW-1185">Reference proteome</keyword>
<comment type="caution">
    <text evidence="1">The sequence shown here is derived from an EMBL/GenBank/DDBJ whole genome shotgun (WGS) entry which is preliminary data.</text>
</comment>
<protein>
    <submittedName>
        <fullName evidence="1">Uncharacterized protein</fullName>
    </submittedName>
</protein>
<dbReference type="Proteomes" id="UP001152797">
    <property type="component" value="Unassembled WGS sequence"/>
</dbReference>
<evidence type="ECO:0000313" key="2">
    <source>
        <dbReference type="EMBL" id="CAL1167901.1"/>
    </source>
</evidence>
<reference evidence="2" key="2">
    <citation type="submission" date="2024-04" db="EMBL/GenBank/DDBJ databases">
        <authorList>
            <person name="Chen Y."/>
            <person name="Shah S."/>
            <person name="Dougan E. K."/>
            <person name="Thang M."/>
            <person name="Chan C."/>
        </authorList>
    </citation>
    <scope>NUCLEOTIDE SEQUENCE [LARGE SCALE GENOMIC DNA]</scope>
</reference>
<dbReference type="EMBL" id="CAMXCT020006401">
    <property type="protein sequence ID" value="CAL1167901.1"/>
    <property type="molecule type" value="Genomic_DNA"/>
</dbReference>
<organism evidence="1">
    <name type="scientific">Cladocopium goreaui</name>
    <dbReference type="NCBI Taxonomy" id="2562237"/>
    <lineage>
        <taxon>Eukaryota</taxon>
        <taxon>Sar</taxon>
        <taxon>Alveolata</taxon>
        <taxon>Dinophyceae</taxon>
        <taxon>Suessiales</taxon>
        <taxon>Symbiodiniaceae</taxon>
        <taxon>Cladocopium</taxon>
    </lineage>
</organism>
<dbReference type="OrthoDB" id="410769at2759"/>
<reference evidence="1" key="1">
    <citation type="submission" date="2022-10" db="EMBL/GenBank/DDBJ databases">
        <authorList>
            <person name="Chen Y."/>
            <person name="Dougan E. K."/>
            <person name="Chan C."/>
            <person name="Rhodes N."/>
            <person name="Thang M."/>
        </authorList>
    </citation>
    <scope>NUCLEOTIDE SEQUENCE</scope>
</reference>
<evidence type="ECO:0000313" key="3">
    <source>
        <dbReference type="Proteomes" id="UP001152797"/>
    </source>
</evidence>
<evidence type="ECO:0000313" key="1">
    <source>
        <dbReference type="EMBL" id="CAI4014526.1"/>
    </source>
</evidence>
<name>A0A9P1DQQ7_9DINO</name>
<gene>
    <name evidence="1" type="ORF">C1SCF055_LOCUS39426</name>
</gene>